<dbReference type="PANTHER" id="PTHR23351:SF56">
    <property type="entry name" value="KAYAK"/>
    <property type="match status" value="1"/>
</dbReference>
<dbReference type="Proteomes" id="UP000694941">
    <property type="component" value="Unplaced"/>
</dbReference>
<feature type="domain" description="BZIP" evidence="5">
    <location>
        <begin position="171"/>
        <end position="234"/>
    </location>
</feature>
<keyword evidence="6" id="KW-1185">Reference proteome</keyword>
<dbReference type="InterPro" id="IPR000837">
    <property type="entry name" value="AP-1"/>
</dbReference>
<dbReference type="GeneID" id="106472041"/>
<evidence type="ECO:0000256" key="1">
    <source>
        <dbReference type="ARBA" id="ARBA00023015"/>
    </source>
</evidence>
<feature type="compositionally biased region" description="Low complexity" evidence="4">
    <location>
        <begin position="145"/>
        <end position="156"/>
    </location>
</feature>
<feature type="compositionally biased region" description="Polar residues" evidence="4">
    <location>
        <begin position="252"/>
        <end position="268"/>
    </location>
</feature>
<feature type="region of interest" description="Disordered" evidence="4">
    <location>
        <begin position="249"/>
        <end position="291"/>
    </location>
</feature>
<dbReference type="Pfam" id="PF03131">
    <property type="entry name" value="bZIP_Maf"/>
    <property type="match status" value="1"/>
</dbReference>
<keyword evidence="3" id="KW-0804">Transcription</keyword>
<proteinExistence type="predicted"/>
<dbReference type="CDD" id="cd14721">
    <property type="entry name" value="bZIP_Fos"/>
    <property type="match status" value="1"/>
</dbReference>
<gene>
    <name evidence="7 8" type="primary">LOC106472041</name>
</gene>
<evidence type="ECO:0000256" key="4">
    <source>
        <dbReference type="SAM" id="MobiDB-lite"/>
    </source>
</evidence>
<dbReference type="InterPro" id="IPR004827">
    <property type="entry name" value="bZIP"/>
</dbReference>
<dbReference type="PROSITE" id="PS50217">
    <property type="entry name" value="BZIP"/>
    <property type="match status" value="1"/>
</dbReference>
<keyword evidence="1" id="KW-0805">Transcription regulation</keyword>
<evidence type="ECO:0000259" key="5">
    <source>
        <dbReference type="PROSITE" id="PS50217"/>
    </source>
</evidence>
<feature type="compositionally biased region" description="Basic and acidic residues" evidence="4">
    <location>
        <begin position="161"/>
        <end position="174"/>
    </location>
</feature>
<dbReference type="PROSITE" id="PS00036">
    <property type="entry name" value="BZIP_BASIC"/>
    <property type="match status" value="1"/>
</dbReference>
<dbReference type="SUPFAM" id="SSF57959">
    <property type="entry name" value="Leucine zipper domain"/>
    <property type="match status" value="1"/>
</dbReference>
<dbReference type="PANTHER" id="PTHR23351">
    <property type="entry name" value="FOS TRANSCRIPTION FACTOR-RELATED"/>
    <property type="match status" value="1"/>
</dbReference>
<organism evidence="6 7">
    <name type="scientific">Limulus polyphemus</name>
    <name type="common">Atlantic horseshoe crab</name>
    <dbReference type="NCBI Taxonomy" id="6850"/>
    <lineage>
        <taxon>Eukaryota</taxon>
        <taxon>Metazoa</taxon>
        <taxon>Ecdysozoa</taxon>
        <taxon>Arthropoda</taxon>
        <taxon>Chelicerata</taxon>
        <taxon>Merostomata</taxon>
        <taxon>Xiphosura</taxon>
        <taxon>Limulidae</taxon>
        <taxon>Limulus</taxon>
    </lineage>
</organism>
<evidence type="ECO:0000313" key="8">
    <source>
        <dbReference type="RefSeq" id="XP_022256356.1"/>
    </source>
</evidence>
<dbReference type="RefSeq" id="XP_022256356.1">
    <property type="nucleotide sequence ID" value="XM_022400648.1"/>
</dbReference>
<dbReference type="Gene3D" id="1.20.5.170">
    <property type="match status" value="1"/>
</dbReference>
<sequence>MNTEESASESLHSSTQFSGGNSILSVGSGTEICTTSAVVLLVLQFANVSGLTSGIPTRTTPTVTPTTLKNIETLFELQSIPPAPLEHQHQAGFVPPVVNVPTLYQPVSLIKQEEEPEWMASAHSQSTSNSLFSEDSLTMSPPPVVTTTSSSKARSSGGRRPRNEKVSPEEEERRRVRRERNKLAAARCRKRRLDHTNSLIKETEGLEKKRQALQNEIQLLTSQKEELDFLLAAHKATCKLLTSHKSVENGKESSNNMILRNGPNSSSGEGILNKSKRVSRPTSLPVSSTYMSSSDLPTTGVFNMDSLMEGGTGLTPVSSSVSCSGQQKKSGIIYSIRLKMSSWRFLSAEYLK</sequence>
<dbReference type="RefSeq" id="XP_022256355.1">
    <property type="nucleotide sequence ID" value="XM_022400647.1"/>
</dbReference>
<name>A0ABM1TKE9_LIMPO</name>
<dbReference type="InterPro" id="IPR004826">
    <property type="entry name" value="bZIP_Maf"/>
</dbReference>
<evidence type="ECO:0000256" key="3">
    <source>
        <dbReference type="ARBA" id="ARBA00023163"/>
    </source>
</evidence>
<dbReference type="PRINTS" id="PR00042">
    <property type="entry name" value="LEUZIPPRFOS"/>
</dbReference>
<protein>
    <submittedName>
        <fullName evidence="7 8">Transcription factor kayak-like isoform X1</fullName>
    </submittedName>
</protein>
<feature type="compositionally biased region" description="Polar residues" evidence="4">
    <location>
        <begin position="280"/>
        <end position="291"/>
    </location>
</feature>
<feature type="compositionally biased region" description="Polar residues" evidence="4">
    <location>
        <begin position="122"/>
        <end position="139"/>
    </location>
</feature>
<evidence type="ECO:0000313" key="7">
    <source>
        <dbReference type="RefSeq" id="XP_022256355.1"/>
    </source>
</evidence>
<reference evidence="7 8" key="1">
    <citation type="submission" date="2025-05" db="UniProtKB">
        <authorList>
            <consortium name="RefSeq"/>
        </authorList>
    </citation>
    <scope>IDENTIFICATION</scope>
    <source>
        <tissue evidence="7 8">Muscle</tissue>
    </source>
</reference>
<dbReference type="InterPro" id="IPR046347">
    <property type="entry name" value="bZIP_sf"/>
</dbReference>
<accession>A0ABM1TKE9</accession>
<evidence type="ECO:0000313" key="6">
    <source>
        <dbReference type="Proteomes" id="UP000694941"/>
    </source>
</evidence>
<keyword evidence="2" id="KW-0238">DNA-binding</keyword>
<dbReference type="SMART" id="SM00338">
    <property type="entry name" value="BRLZ"/>
    <property type="match status" value="1"/>
</dbReference>
<feature type="region of interest" description="Disordered" evidence="4">
    <location>
        <begin position="115"/>
        <end position="189"/>
    </location>
</feature>
<evidence type="ECO:0000256" key="2">
    <source>
        <dbReference type="ARBA" id="ARBA00023125"/>
    </source>
</evidence>